<dbReference type="InterPro" id="IPR036597">
    <property type="entry name" value="Fido-like_dom_sf"/>
</dbReference>
<evidence type="ECO:0008006" key="3">
    <source>
        <dbReference type="Google" id="ProtNLM"/>
    </source>
</evidence>
<gene>
    <name evidence="1" type="ORF">DXA22_08565</name>
</gene>
<dbReference type="Gene3D" id="1.10.3290.10">
    <property type="entry name" value="Fido-like domain"/>
    <property type="match status" value="1"/>
</dbReference>
<accession>A0A413KBD5</accession>
<evidence type="ECO:0000313" key="1">
    <source>
        <dbReference type="EMBL" id="RGY75566.1"/>
    </source>
</evidence>
<dbReference type="EMBL" id="QSDK01000015">
    <property type="protein sequence ID" value="RGY75566.1"/>
    <property type="molecule type" value="Genomic_DNA"/>
</dbReference>
<organism evidence="1 2">
    <name type="scientific">Bifidobacterium pseudocatenulatum</name>
    <dbReference type="NCBI Taxonomy" id="28026"/>
    <lineage>
        <taxon>Bacteria</taxon>
        <taxon>Bacillati</taxon>
        <taxon>Actinomycetota</taxon>
        <taxon>Actinomycetes</taxon>
        <taxon>Bifidobacteriales</taxon>
        <taxon>Bifidobacteriaceae</taxon>
        <taxon>Bifidobacterium</taxon>
    </lineage>
</organism>
<name>A0A413KBD5_BIFPS</name>
<protein>
    <recommendedName>
        <fullName evidence="3">Fido domain-containing protein</fullName>
    </recommendedName>
</protein>
<dbReference type="SUPFAM" id="SSF140931">
    <property type="entry name" value="Fic-like"/>
    <property type="match status" value="1"/>
</dbReference>
<reference evidence="1 2" key="1">
    <citation type="submission" date="2018-08" db="EMBL/GenBank/DDBJ databases">
        <title>A genome reference for cultivated species of the human gut microbiota.</title>
        <authorList>
            <person name="Zou Y."/>
            <person name="Xue W."/>
            <person name="Luo G."/>
        </authorList>
    </citation>
    <scope>NUCLEOTIDE SEQUENCE [LARGE SCALE GENOMIC DNA]</scope>
    <source>
        <strain evidence="1 2">CF01-1</strain>
    </source>
</reference>
<sequence>MGLNYSCASKNDVRIGGTDWIPDFPTMESSYDEIASLRMGAESSEDRALLMFCRITRGQWFNDGNKRTALMTANHALINAGIGVFSISPSLKREFTTRLLHYYESNDDAPFRSWLKDNAIGRLPGGITSVESRRLELKRSGTATVDQNLPVYQTAMSMRAQTPAY</sequence>
<dbReference type="Proteomes" id="UP000284163">
    <property type="component" value="Unassembled WGS sequence"/>
</dbReference>
<proteinExistence type="predicted"/>
<comment type="caution">
    <text evidence="1">The sequence shown here is derived from an EMBL/GenBank/DDBJ whole genome shotgun (WGS) entry which is preliminary data.</text>
</comment>
<dbReference type="AlphaFoldDB" id="A0A413KBD5"/>
<evidence type="ECO:0000313" key="2">
    <source>
        <dbReference type="Proteomes" id="UP000284163"/>
    </source>
</evidence>